<reference evidence="2 3" key="1">
    <citation type="journal article" date="2000" name="Arch. Microbiol.">
        <title>Rhodobaca bogoriensis gen. nov. and sp. nov., an alkaliphilic purple nonsulfur bacterium from African Rift Valley soda lakes.</title>
        <authorList>
            <person name="Milford A.D."/>
            <person name="Achenbach L.A."/>
            <person name="Jung D.O."/>
            <person name="Madigan M.T."/>
        </authorList>
    </citation>
    <scope>NUCLEOTIDE SEQUENCE [LARGE SCALE GENOMIC DNA]</scope>
    <source>
        <strain evidence="2 3">2376</strain>
    </source>
</reference>
<proteinExistence type="predicted"/>
<dbReference type="Proteomes" id="UP000529417">
    <property type="component" value="Unassembled WGS sequence"/>
</dbReference>
<comment type="caution">
    <text evidence="2">The sequence shown here is derived from an EMBL/GenBank/DDBJ whole genome shotgun (WGS) entry which is preliminary data.</text>
</comment>
<organism evidence="2 3">
    <name type="scientific">Rhabdonatronobacter sediminivivens</name>
    <dbReference type="NCBI Taxonomy" id="2743469"/>
    <lineage>
        <taxon>Bacteria</taxon>
        <taxon>Pseudomonadati</taxon>
        <taxon>Pseudomonadota</taxon>
        <taxon>Alphaproteobacteria</taxon>
        <taxon>Rhodobacterales</taxon>
        <taxon>Paracoccaceae</taxon>
        <taxon>Rhabdonatronobacter</taxon>
    </lineage>
</organism>
<keyword evidence="3" id="KW-1185">Reference proteome</keyword>
<dbReference type="EMBL" id="JACBXS010000032">
    <property type="protein sequence ID" value="NYS26077.1"/>
    <property type="molecule type" value="Genomic_DNA"/>
</dbReference>
<evidence type="ECO:0000313" key="2">
    <source>
        <dbReference type="EMBL" id="NYS26077.1"/>
    </source>
</evidence>
<feature type="compositionally biased region" description="Polar residues" evidence="1">
    <location>
        <begin position="19"/>
        <end position="34"/>
    </location>
</feature>
<evidence type="ECO:0000313" key="3">
    <source>
        <dbReference type="Proteomes" id="UP000529417"/>
    </source>
</evidence>
<name>A0A7Z0KYX3_9RHOB</name>
<dbReference type="AlphaFoldDB" id="A0A7Z0KYX3"/>
<evidence type="ECO:0000256" key="1">
    <source>
        <dbReference type="SAM" id="MobiDB-lite"/>
    </source>
</evidence>
<feature type="region of interest" description="Disordered" evidence="1">
    <location>
        <begin position="1"/>
        <end position="34"/>
    </location>
</feature>
<sequence length="137" mass="15254">MSVKGGGTSLPHAYENKGSKSGSQKGTFIGNPSATHIHLVGRNDHLKLQNNDRKRYNIHWRPSAKNLVDRQKLNQAKKAGKGDAYLAQFSETLAEIDHLRAAWDEMSAMNDNGVPACKAWLRSYLVDYHGVNPSKLR</sequence>
<accession>A0A7Z0KYX3</accession>
<protein>
    <submittedName>
        <fullName evidence="2">Uncharacterized protein</fullName>
    </submittedName>
</protein>
<gene>
    <name evidence="2" type="ORF">HUK65_13875</name>
</gene>